<evidence type="ECO:0000313" key="1">
    <source>
        <dbReference type="EMBL" id="RIX84854.1"/>
    </source>
</evidence>
<comment type="caution">
    <text evidence="1">The sequence shown here is derived from an EMBL/GenBank/DDBJ whole genome shotgun (WGS) entry which is preliminary data.</text>
</comment>
<proteinExistence type="predicted"/>
<dbReference type="EMBL" id="QXMN01000002">
    <property type="protein sequence ID" value="RIX84854.1"/>
    <property type="molecule type" value="Genomic_DNA"/>
</dbReference>
<name>A0A9X8GWZ3_9BURK</name>
<organism evidence="1 2">
    <name type="scientific">Acidovorax cavernicola</name>
    <dbReference type="NCBI Taxonomy" id="1675792"/>
    <lineage>
        <taxon>Bacteria</taxon>
        <taxon>Pseudomonadati</taxon>
        <taxon>Pseudomonadota</taxon>
        <taxon>Betaproteobacteria</taxon>
        <taxon>Burkholderiales</taxon>
        <taxon>Comamonadaceae</taxon>
        <taxon>Acidovorax</taxon>
    </lineage>
</organism>
<protein>
    <submittedName>
        <fullName evidence="1">Uncharacterized protein</fullName>
    </submittedName>
</protein>
<keyword evidence="2" id="KW-1185">Reference proteome</keyword>
<accession>A0A9X8GWZ3</accession>
<sequence>MSCSELTPKLRALRVASPPPFPGATPAARRSRFRGVLRRGLRPLGAASPPQPSVSVPASVAMRWAMSSMWGATRVSMASRGSR</sequence>
<dbReference type="AlphaFoldDB" id="A0A9X8GWZ3"/>
<reference evidence="1 2" key="1">
    <citation type="submission" date="2018-09" db="EMBL/GenBank/DDBJ databases">
        <title>Acidovorax cavernicola nov. sp. isolated from Gruta de las Maravillas (Aracena, Spain).</title>
        <authorList>
            <person name="Jurado V."/>
            <person name="Gutierrez-Patricio S."/>
            <person name="Gonzalez-Pimentel J.L."/>
            <person name="Miller A.Z."/>
            <person name="Laiz L."/>
            <person name="Saiz-Jimenez C."/>
        </authorList>
    </citation>
    <scope>NUCLEOTIDE SEQUENCE [LARGE SCALE GENOMIC DNA]</scope>
    <source>
        <strain evidence="1 2">1011MAR4D40.2</strain>
    </source>
</reference>
<dbReference type="Proteomes" id="UP000265619">
    <property type="component" value="Unassembled WGS sequence"/>
</dbReference>
<gene>
    <name evidence="1" type="ORF">D3H34_04330</name>
</gene>
<evidence type="ECO:0000313" key="2">
    <source>
        <dbReference type="Proteomes" id="UP000265619"/>
    </source>
</evidence>